<keyword evidence="10" id="KW-1185">Reference proteome</keyword>
<reference evidence="9" key="1">
    <citation type="submission" date="2023-03" db="EMBL/GenBank/DDBJ databases">
        <title>Massive genome expansion in bonnet fungi (Mycena s.s.) driven by repeated elements and novel gene families across ecological guilds.</title>
        <authorList>
            <consortium name="Lawrence Berkeley National Laboratory"/>
            <person name="Harder C.B."/>
            <person name="Miyauchi S."/>
            <person name="Viragh M."/>
            <person name="Kuo A."/>
            <person name="Thoen E."/>
            <person name="Andreopoulos B."/>
            <person name="Lu D."/>
            <person name="Skrede I."/>
            <person name="Drula E."/>
            <person name="Henrissat B."/>
            <person name="Morin E."/>
            <person name="Kohler A."/>
            <person name="Barry K."/>
            <person name="LaButti K."/>
            <person name="Morin E."/>
            <person name="Salamov A."/>
            <person name="Lipzen A."/>
            <person name="Mereny Z."/>
            <person name="Hegedus B."/>
            <person name="Baldrian P."/>
            <person name="Stursova M."/>
            <person name="Weitz H."/>
            <person name="Taylor A."/>
            <person name="Grigoriev I.V."/>
            <person name="Nagy L.G."/>
            <person name="Martin F."/>
            <person name="Kauserud H."/>
        </authorList>
    </citation>
    <scope>NUCLEOTIDE SEQUENCE</scope>
    <source>
        <strain evidence="9">9144</strain>
    </source>
</reference>
<dbReference type="SUPFAM" id="SSF55307">
    <property type="entry name" value="Tubulin C-terminal domain-like"/>
    <property type="match status" value="1"/>
</dbReference>
<dbReference type="EMBL" id="JARJCW010000047">
    <property type="protein sequence ID" value="KAJ7204475.1"/>
    <property type="molecule type" value="Genomic_DNA"/>
</dbReference>
<proteinExistence type="inferred from homology"/>
<gene>
    <name evidence="9" type="ORF">GGX14DRAFT_647239</name>
</gene>
<dbReference type="GO" id="GO:0005200">
    <property type="term" value="F:structural constituent of cytoskeleton"/>
    <property type="evidence" value="ECO:0007669"/>
    <property type="project" value="InterPro"/>
</dbReference>
<keyword evidence="5" id="KW-0342">GTP-binding</keyword>
<dbReference type="Proteomes" id="UP001219525">
    <property type="component" value="Unassembled WGS sequence"/>
</dbReference>
<comment type="caution">
    <text evidence="9">The sequence shown here is derived from an EMBL/GenBank/DDBJ whole genome shotgun (WGS) entry which is preliminary data.</text>
</comment>
<dbReference type="InterPro" id="IPR036525">
    <property type="entry name" value="Tubulin/FtsZ_GTPase_sf"/>
</dbReference>
<dbReference type="InterPro" id="IPR000217">
    <property type="entry name" value="Tubulin"/>
</dbReference>
<dbReference type="InterPro" id="IPR008280">
    <property type="entry name" value="Tub_FtsZ_C"/>
</dbReference>
<protein>
    <submittedName>
        <fullName evidence="9">Tubulin beta-3 chain-like protein</fullName>
    </submittedName>
</protein>
<keyword evidence="6" id="KW-0963">Cytoplasm</keyword>
<evidence type="ECO:0000256" key="5">
    <source>
        <dbReference type="ARBA" id="ARBA00023134"/>
    </source>
</evidence>
<comment type="similarity">
    <text evidence="2">Belongs to the tubulin family.</text>
</comment>
<keyword evidence="4" id="KW-0547">Nucleotide-binding</keyword>
<evidence type="ECO:0000256" key="3">
    <source>
        <dbReference type="ARBA" id="ARBA00022701"/>
    </source>
</evidence>
<dbReference type="Gene3D" id="3.40.50.1440">
    <property type="entry name" value="Tubulin/FtsZ, GTPase domain"/>
    <property type="match status" value="1"/>
</dbReference>
<keyword evidence="7" id="KW-0175">Coiled coil</keyword>
<dbReference type="Gene3D" id="1.10.287.600">
    <property type="entry name" value="Helix hairpin bin"/>
    <property type="match status" value="1"/>
</dbReference>
<dbReference type="GO" id="GO:0003924">
    <property type="term" value="F:GTPase activity"/>
    <property type="evidence" value="ECO:0007669"/>
    <property type="project" value="InterPro"/>
</dbReference>
<dbReference type="PANTHER" id="PTHR11588">
    <property type="entry name" value="TUBULIN"/>
    <property type="match status" value="1"/>
</dbReference>
<evidence type="ECO:0000256" key="2">
    <source>
        <dbReference type="ARBA" id="ARBA00009636"/>
    </source>
</evidence>
<keyword evidence="3" id="KW-0493">Microtubule</keyword>
<keyword evidence="6" id="KW-0206">Cytoskeleton</keyword>
<sequence length="333" mass="36671">MNLVAGAGAAWAVVCQTEAGLGESDIVRNCPCGRIGTVAFADADVSDGQRGFRCNHRRPKNSQSKRRSKTVPRIKDSLGDHVSHLTSACMSRQCRRRRISHKHGMCAPYDICFRTLKLSTLTYGDLNNLVSVVMSSITTCLRFPGQLNSDLHKLACPSSVCTSSVTGLAPLTAPGSAQYRTVSVPKSTAQMFDTKNMMAASDPPTRPLPYRYGRQGLDEGGRRADAEQEWRVRTMCSRRTMTLPCVASRWRSHCIGHSTAIQELFTRASDQFTAMFKRKALLTEAESNIQDLIAEYQQYQNAIAHHELTASAYGEPSPHCAAHRTLMAIDEGD</sequence>
<evidence type="ECO:0000256" key="6">
    <source>
        <dbReference type="ARBA" id="ARBA00023212"/>
    </source>
</evidence>
<evidence type="ECO:0000313" key="10">
    <source>
        <dbReference type="Proteomes" id="UP001219525"/>
    </source>
</evidence>
<dbReference type="GO" id="GO:0005525">
    <property type="term" value="F:GTP binding"/>
    <property type="evidence" value="ECO:0007669"/>
    <property type="project" value="UniProtKB-KW"/>
</dbReference>
<evidence type="ECO:0000256" key="1">
    <source>
        <dbReference type="ARBA" id="ARBA00004245"/>
    </source>
</evidence>
<organism evidence="9 10">
    <name type="scientific">Mycena pura</name>
    <dbReference type="NCBI Taxonomy" id="153505"/>
    <lineage>
        <taxon>Eukaryota</taxon>
        <taxon>Fungi</taxon>
        <taxon>Dikarya</taxon>
        <taxon>Basidiomycota</taxon>
        <taxon>Agaricomycotina</taxon>
        <taxon>Agaricomycetes</taxon>
        <taxon>Agaricomycetidae</taxon>
        <taxon>Agaricales</taxon>
        <taxon>Marasmiineae</taxon>
        <taxon>Mycenaceae</taxon>
        <taxon>Mycena</taxon>
    </lineage>
</organism>
<dbReference type="GO" id="GO:0007017">
    <property type="term" value="P:microtubule-based process"/>
    <property type="evidence" value="ECO:0007669"/>
    <property type="project" value="InterPro"/>
</dbReference>
<feature type="compositionally biased region" description="Basic residues" evidence="8">
    <location>
        <begin position="53"/>
        <end position="72"/>
    </location>
</feature>
<evidence type="ECO:0000256" key="7">
    <source>
        <dbReference type="SAM" id="Coils"/>
    </source>
</evidence>
<feature type="region of interest" description="Disordered" evidence="8">
    <location>
        <begin position="51"/>
        <end position="74"/>
    </location>
</feature>
<accession>A0AAD6VAZ7</accession>
<name>A0AAD6VAZ7_9AGAR</name>
<dbReference type="PRINTS" id="PR01163">
    <property type="entry name" value="BETATUBULIN"/>
</dbReference>
<dbReference type="InterPro" id="IPR002453">
    <property type="entry name" value="Beta_tubulin"/>
</dbReference>
<dbReference type="AlphaFoldDB" id="A0AAD6VAZ7"/>
<evidence type="ECO:0000256" key="4">
    <source>
        <dbReference type="ARBA" id="ARBA00022741"/>
    </source>
</evidence>
<evidence type="ECO:0000256" key="8">
    <source>
        <dbReference type="SAM" id="MobiDB-lite"/>
    </source>
</evidence>
<comment type="subcellular location">
    <subcellularLocation>
        <location evidence="1">Cytoplasm</location>
        <location evidence="1">Cytoskeleton</location>
    </subcellularLocation>
</comment>
<evidence type="ECO:0000313" key="9">
    <source>
        <dbReference type="EMBL" id="KAJ7204475.1"/>
    </source>
</evidence>
<dbReference type="GO" id="GO:0005874">
    <property type="term" value="C:microtubule"/>
    <property type="evidence" value="ECO:0007669"/>
    <property type="project" value="UniProtKB-KW"/>
</dbReference>
<dbReference type="SUPFAM" id="SSF52490">
    <property type="entry name" value="Tubulin nucleotide-binding domain-like"/>
    <property type="match status" value="1"/>
</dbReference>
<dbReference type="InterPro" id="IPR023123">
    <property type="entry name" value="Tubulin_C"/>
</dbReference>
<feature type="coiled-coil region" evidence="7">
    <location>
        <begin position="282"/>
        <end position="309"/>
    </location>
</feature>